<evidence type="ECO:0000313" key="8">
    <source>
        <dbReference type="Proteomes" id="UP001156389"/>
    </source>
</evidence>
<keyword evidence="4" id="KW-0413">Isomerase</keyword>
<dbReference type="PANTHER" id="PTHR43588">
    <property type="entry name" value="COBALT-PRECORRIN-8 METHYLMUTASE"/>
    <property type="match status" value="1"/>
</dbReference>
<sequence length="211" mass="21960">MRRTVHPIEQESYRILRSRIDTSALPPLTRAVLERVIHSSADLGYATDLVIDESALRAAHDALHRGGASVVTDVEMVASGITRRPTVCRLADATAAPGLTRSAHAVRLAFEQVGPGAVWVIGCAPTALYELIGLHASPALVIGLPVGFVGAAESKAALRESGLPAVSNISEKGGSAVAAAALNALLYTDGTHEAPPASIPTARPRTTRENP</sequence>
<gene>
    <name evidence="7" type="ORF">LHJ74_28465</name>
</gene>
<dbReference type="InterPro" id="IPR036588">
    <property type="entry name" value="CobH/CbiC_sf"/>
</dbReference>
<evidence type="ECO:0000256" key="1">
    <source>
        <dbReference type="ARBA" id="ARBA00004953"/>
    </source>
</evidence>
<dbReference type="Proteomes" id="UP001156389">
    <property type="component" value="Unassembled WGS sequence"/>
</dbReference>
<keyword evidence="8" id="KW-1185">Reference proteome</keyword>
<dbReference type="EMBL" id="JAJAGO010000016">
    <property type="protein sequence ID" value="MCT2593793.1"/>
    <property type="molecule type" value="Genomic_DNA"/>
</dbReference>
<accession>A0ABT2K1K3</accession>
<evidence type="ECO:0000259" key="6">
    <source>
        <dbReference type="Pfam" id="PF02570"/>
    </source>
</evidence>
<comment type="pathway">
    <text evidence="1">Cofactor biosynthesis; adenosylcobalamin biosynthesis.</text>
</comment>
<reference evidence="7 8" key="1">
    <citation type="submission" date="2021-10" db="EMBL/GenBank/DDBJ databases">
        <title>Streptomyces gossypii sp. nov., isolated from soil collected from cotton field.</title>
        <authorList>
            <person name="Ge X."/>
            <person name="Chen X."/>
            <person name="Liu W."/>
        </authorList>
    </citation>
    <scope>NUCLEOTIDE SEQUENCE [LARGE SCALE GENOMIC DNA]</scope>
    <source>
        <strain evidence="7 8">N2-109</strain>
    </source>
</reference>
<evidence type="ECO:0000256" key="5">
    <source>
        <dbReference type="SAM" id="MobiDB-lite"/>
    </source>
</evidence>
<feature type="region of interest" description="Disordered" evidence="5">
    <location>
        <begin position="191"/>
        <end position="211"/>
    </location>
</feature>
<dbReference type="RefSeq" id="WP_260221201.1">
    <property type="nucleotide sequence ID" value="NZ_JAJAGO010000016.1"/>
</dbReference>
<comment type="caution">
    <text evidence="7">The sequence shown here is derived from an EMBL/GenBank/DDBJ whole genome shotgun (WGS) entry which is preliminary data.</text>
</comment>
<name>A0ABT2K1K3_9ACTN</name>
<evidence type="ECO:0000256" key="2">
    <source>
        <dbReference type="ARBA" id="ARBA00009774"/>
    </source>
</evidence>
<evidence type="ECO:0000313" key="7">
    <source>
        <dbReference type="EMBL" id="MCT2593793.1"/>
    </source>
</evidence>
<organism evidence="7 8">
    <name type="scientific">Streptomyces gossypii</name>
    <dbReference type="NCBI Taxonomy" id="2883101"/>
    <lineage>
        <taxon>Bacteria</taxon>
        <taxon>Bacillati</taxon>
        <taxon>Actinomycetota</taxon>
        <taxon>Actinomycetes</taxon>
        <taxon>Kitasatosporales</taxon>
        <taxon>Streptomycetaceae</taxon>
        <taxon>Streptomyces</taxon>
    </lineage>
</organism>
<evidence type="ECO:0000256" key="4">
    <source>
        <dbReference type="ARBA" id="ARBA00023235"/>
    </source>
</evidence>
<dbReference type="InterPro" id="IPR003722">
    <property type="entry name" value="Cbl_synth_CobH/CbiC"/>
</dbReference>
<dbReference type="Gene3D" id="3.40.50.10230">
    <property type="entry name" value="Cobalamin biosynthesis CobH/CbiC, precorrin-8X methylmutase"/>
    <property type="match status" value="1"/>
</dbReference>
<proteinExistence type="inferred from homology"/>
<protein>
    <submittedName>
        <fullName evidence="7">Precorrin-8X methylmutase</fullName>
    </submittedName>
</protein>
<evidence type="ECO:0000256" key="3">
    <source>
        <dbReference type="ARBA" id="ARBA00022573"/>
    </source>
</evidence>
<keyword evidence="3" id="KW-0169">Cobalamin biosynthesis</keyword>
<comment type="similarity">
    <text evidence="2">Belongs to the CobH/CbiC family.</text>
</comment>
<dbReference type="Pfam" id="PF02570">
    <property type="entry name" value="CbiC"/>
    <property type="match status" value="1"/>
</dbReference>
<dbReference type="SUPFAM" id="SSF63965">
    <property type="entry name" value="Precorrin-8X methylmutase CbiC/CobH"/>
    <property type="match status" value="1"/>
</dbReference>
<feature type="domain" description="Cobalamin biosynthesis precorrin-8X methylmutase CobH/CbiC" evidence="6">
    <location>
        <begin position="8"/>
        <end position="187"/>
    </location>
</feature>
<dbReference type="PANTHER" id="PTHR43588:SF1">
    <property type="entry name" value="COBALT-PRECORRIN-8 METHYLMUTASE"/>
    <property type="match status" value="1"/>
</dbReference>